<dbReference type="PANTHER" id="PTHR24291">
    <property type="entry name" value="CYTOCHROME P450 FAMILY 4"/>
    <property type="match status" value="1"/>
</dbReference>
<dbReference type="PRINTS" id="PR00385">
    <property type="entry name" value="P450"/>
</dbReference>
<evidence type="ECO:0000256" key="10">
    <source>
        <dbReference type="ARBA" id="ARBA00023004"/>
    </source>
</evidence>
<evidence type="ECO:0000256" key="12">
    <source>
        <dbReference type="PIRSR" id="PIRSR602401-1"/>
    </source>
</evidence>
<reference evidence="14" key="1">
    <citation type="submission" date="2017-03" db="EMBL/GenBank/DDBJ databases">
        <title>Antennal transcriptome analysis reveals candidate chemosensory genes involved in chemoreception and degradation in Holotrichia parallela (Coleoptera: Scarabaeidae).</title>
        <authorList>
            <person name="Yi J."/>
            <person name="Wang S."/>
            <person name="Zhang X."/>
            <person name="Pan Y."/>
            <person name="Yang S."/>
            <person name="Zhang J."/>
            <person name="Wang J."/>
            <person name="Xi J."/>
        </authorList>
    </citation>
    <scope>NUCLEOTIDE SEQUENCE</scope>
    <source>
        <tissue evidence="14">Antenna</tissue>
    </source>
</reference>
<protein>
    <submittedName>
        <fullName evidence="14">Odorant degrading protein 3</fullName>
    </submittedName>
</protein>
<name>A0A2P1ERN1_HOLPA</name>
<keyword evidence="7" id="KW-0256">Endoplasmic reticulum</keyword>
<evidence type="ECO:0000256" key="11">
    <source>
        <dbReference type="ARBA" id="ARBA00023033"/>
    </source>
</evidence>
<dbReference type="Pfam" id="PF00067">
    <property type="entry name" value="p450"/>
    <property type="match status" value="1"/>
</dbReference>
<feature type="transmembrane region" description="Helical" evidence="13">
    <location>
        <begin position="6"/>
        <end position="22"/>
    </location>
</feature>
<dbReference type="PRINTS" id="PR00463">
    <property type="entry name" value="EP450I"/>
</dbReference>
<keyword evidence="13" id="KW-0472">Membrane</keyword>
<dbReference type="InterPro" id="IPR002401">
    <property type="entry name" value="Cyt_P450_E_grp-I"/>
</dbReference>
<dbReference type="EMBL" id="KY849882">
    <property type="protein sequence ID" value="AVM18973.1"/>
    <property type="molecule type" value="mRNA"/>
</dbReference>
<dbReference type="InterPro" id="IPR001128">
    <property type="entry name" value="Cyt_P450"/>
</dbReference>
<evidence type="ECO:0000256" key="6">
    <source>
        <dbReference type="ARBA" id="ARBA00022723"/>
    </source>
</evidence>
<dbReference type="InterPro" id="IPR036396">
    <property type="entry name" value="Cyt_P450_sf"/>
</dbReference>
<organism evidence="14">
    <name type="scientific">Holotrichia parallela</name>
    <name type="common">Dark black chafer beetle</name>
    <name type="synonym">Pedinotrichia parallela</name>
    <dbReference type="NCBI Taxonomy" id="93412"/>
    <lineage>
        <taxon>Eukaryota</taxon>
        <taxon>Metazoa</taxon>
        <taxon>Ecdysozoa</taxon>
        <taxon>Arthropoda</taxon>
        <taxon>Hexapoda</taxon>
        <taxon>Insecta</taxon>
        <taxon>Pterygota</taxon>
        <taxon>Neoptera</taxon>
        <taxon>Endopterygota</taxon>
        <taxon>Coleoptera</taxon>
        <taxon>Polyphaga</taxon>
        <taxon>Scarabaeiformia</taxon>
        <taxon>Scarabaeidae</taxon>
        <taxon>Melolonthinae</taxon>
        <taxon>Holotrichia</taxon>
    </lineage>
</organism>
<gene>
    <name evidence="14" type="primary">ODE3</name>
</gene>
<keyword evidence="5 12" id="KW-0349">Heme</keyword>
<dbReference type="Gene3D" id="1.10.630.10">
    <property type="entry name" value="Cytochrome P450"/>
    <property type="match status" value="1"/>
</dbReference>
<dbReference type="InterPro" id="IPR050196">
    <property type="entry name" value="Cytochrome_P450_Monoox"/>
</dbReference>
<keyword evidence="13" id="KW-1133">Transmembrane helix</keyword>
<keyword evidence="8" id="KW-0492">Microsome</keyword>
<dbReference type="GO" id="GO:0004497">
    <property type="term" value="F:monooxygenase activity"/>
    <property type="evidence" value="ECO:0007669"/>
    <property type="project" value="UniProtKB-KW"/>
</dbReference>
<proteinExistence type="evidence at transcript level"/>
<evidence type="ECO:0000256" key="1">
    <source>
        <dbReference type="ARBA" id="ARBA00001971"/>
    </source>
</evidence>
<accession>A0A2P1ERN1</accession>
<feature type="binding site" description="axial binding residue" evidence="12">
    <location>
        <position position="446"/>
    </location>
    <ligand>
        <name>heme</name>
        <dbReference type="ChEBI" id="CHEBI:30413"/>
    </ligand>
    <ligandPart>
        <name>Fe</name>
        <dbReference type="ChEBI" id="CHEBI:18248"/>
    </ligandPart>
</feature>
<dbReference type="PANTHER" id="PTHR24291:SF187">
    <property type="entry name" value="CYTOCHROME P450 4AE1-RELATED"/>
    <property type="match status" value="1"/>
</dbReference>
<dbReference type="CDD" id="cd20628">
    <property type="entry name" value="CYP4"/>
    <property type="match status" value="1"/>
</dbReference>
<dbReference type="AlphaFoldDB" id="A0A2P1ERN1"/>
<evidence type="ECO:0000256" key="5">
    <source>
        <dbReference type="ARBA" id="ARBA00022617"/>
    </source>
</evidence>
<dbReference type="GO" id="GO:0005789">
    <property type="term" value="C:endoplasmic reticulum membrane"/>
    <property type="evidence" value="ECO:0007669"/>
    <property type="project" value="UniProtKB-SubCell"/>
</dbReference>
<evidence type="ECO:0000256" key="13">
    <source>
        <dbReference type="SAM" id="Phobius"/>
    </source>
</evidence>
<dbReference type="GO" id="GO:0005506">
    <property type="term" value="F:iron ion binding"/>
    <property type="evidence" value="ECO:0007669"/>
    <property type="project" value="InterPro"/>
</dbReference>
<comment type="subcellular location">
    <subcellularLocation>
        <location evidence="3">Endoplasmic reticulum membrane</location>
        <topology evidence="3">Peripheral membrane protein</topology>
    </subcellularLocation>
    <subcellularLocation>
        <location evidence="2">Microsome membrane</location>
        <topology evidence="2">Peripheral membrane protein</topology>
    </subcellularLocation>
</comment>
<keyword evidence="13" id="KW-0812">Transmembrane</keyword>
<dbReference type="GO" id="GO:0016705">
    <property type="term" value="F:oxidoreductase activity, acting on paired donors, with incorporation or reduction of molecular oxygen"/>
    <property type="evidence" value="ECO:0007669"/>
    <property type="project" value="InterPro"/>
</dbReference>
<evidence type="ECO:0000256" key="8">
    <source>
        <dbReference type="ARBA" id="ARBA00022848"/>
    </source>
</evidence>
<dbReference type="GO" id="GO:0020037">
    <property type="term" value="F:heme binding"/>
    <property type="evidence" value="ECO:0007669"/>
    <property type="project" value="InterPro"/>
</dbReference>
<evidence type="ECO:0000256" key="3">
    <source>
        <dbReference type="ARBA" id="ARBA00004406"/>
    </source>
</evidence>
<evidence type="ECO:0000256" key="2">
    <source>
        <dbReference type="ARBA" id="ARBA00004174"/>
    </source>
</evidence>
<comment type="similarity">
    <text evidence="4">Belongs to the cytochrome P450 family.</text>
</comment>
<keyword evidence="6 12" id="KW-0479">Metal-binding</keyword>
<evidence type="ECO:0000256" key="4">
    <source>
        <dbReference type="ARBA" id="ARBA00010617"/>
    </source>
</evidence>
<sequence>MLQYILAVILFFFLFWILYWYFTVRHFEKYLKFIPGPTPLPLVGNALEFTSSTNLLPTLMKYHKKFKGNFKIYVGSRPHVFISKTEDLAFFLNSSTILRKSKAYDYLNNWLGTGLLTGWGNKWKKHRKIITPAFHFKILEDYVDIFNSAGDILVEKLEEQSKKPSVDIYPFVTLCALDIICETTMGTSVNAQNDSDSAYVKSVNILLRILIERTFSTFLSNNFLYRFSTTYQEEKRALKVVHGYSRSVINSRKAEFMKSEEYKTHASTVDALGRKKKVFLDLLLEYSSNDPSFTQEDICQEVDTFMFAGHDTTATSISFGLFALANNPDAQTKAYKELQNIFSDNPTRSATYQDLQNMRYLEMAIKESLRMYTTIPFIGRFIEDNVDWNGHILPKGVMINLFGYATHLSHVHPDPQKFDPDRFSLENMQGKNPFAYFPFSAGFRNCIGQKFAMLEMKSTISNVLRNFELLPVVPEHIMALKSEAVLKSDNGIIIRLKKRN</sequence>
<evidence type="ECO:0000256" key="9">
    <source>
        <dbReference type="ARBA" id="ARBA00023002"/>
    </source>
</evidence>
<keyword evidence="10 12" id="KW-0408">Iron</keyword>
<evidence type="ECO:0000313" key="14">
    <source>
        <dbReference type="EMBL" id="AVM18973.1"/>
    </source>
</evidence>
<keyword evidence="9" id="KW-0560">Oxidoreductase</keyword>
<comment type="cofactor">
    <cofactor evidence="1 12">
        <name>heme</name>
        <dbReference type="ChEBI" id="CHEBI:30413"/>
    </cofactor>
</comment>
<dbReference type="SUPFAM" id="SSF48264">
    <property type="entry name" value="Cytochrome P450"/>
    <property type="match status" value="1"/>
</dbReference>
<dbReference type="FunFam" id="1.10.630.10:FF:000182">
    <property type="entry name" value="Cytochrome P450 3A4"/>
    <property type="match status" value="1"/>
</dbReference>
<keyword evidence="11" id="KW-0503">Monooxygenase</keyword>
<evidence type="ECO:0000256" key="7">
    <source>
        <dbReference type="ARBA" id="ARBA00022824"/>
    </source>
</evidence>